<dbReference type="OrthoDB" id="9783652at2"/>
<feature type="transmembrane region" description="Helical" evidence="8">
    <location>
        <begin position="303"/>
        <end position="322"/>
    </location>
</feature>
<keyword evidence="7" id="KW-0479">Metal-binding</keyword>
<dbReference type="GO" id="GO:0046872">
    <property type="term" value="F:metal ion binding"/>
    <property type="evidence" value="ECO:0007669"/>
    <property type="project" value="UniProtKB-KW"/>
</dbReference>
<keyword evidence="5 8" id="KW-1133">Transmembrane helix</keyword>
<dbReference type="Proteomes" id="UP000007364">
    <property type="component" value="Unassembled WGS sequence"/>
</dbReference>
<dbReference type="PATRIC" id="fig|555500.3.peg.2561"/>
<proteinExistence type="predicted"/>
<dbReference type="STRING" id="555500.I215_12443"/>
<accession>K2PSD3</accession>
<dbReference type="eggNOG" id="COG0472">
    <property type="taxonomic scope" value="Bacteria"/>
</dbReference>
<feature type="transmembrane region" description="Helical" evidence="8">
    <location>
        <begin position="187"/>
        <end position="206"/>
    </location>
</feature>
<dbReference type="GO" id="GO:0005886">
    <property type="term" value="C:plasma membrane"/>
    <property type="evidence" value="ECO:0007669"/>
    <property type="project" value="UniProtKB-SubCell"/>
</dbReference>
<feature type="transmembrane region" description="Helical" evidence="8">
    <location>
        <begin position="251"/>
        <end position="270"/>
    </location>
</feature>
<organism evidence="9 10">
    <name type="scientific">Galbibacter marinus</name>
    <dbReference type="NCBI Taxonomy" id="555500"/>
    <lineage>
        <taxon>Bacteria</taxon>
        <taxon>Pseudomonadati</taxon>
        <taxon>Bacteroidota</taxon>
        <taxon>Flavobacteriia</taxon>
        <taxon>Flavobacteriales</taxon>
        <taxon>Flavobacteriaceae</taxon>
        <taxon>Galbibacter</taxon>
    </lineage>
</organism>
<evidence type="ECO:0000256" key="7">
    <source>
        <dbReference type="PIRSR" id="PIRSR600715-1"/>
    </source>
</evidence>
<comment type="cofactor">
    <cofactor evidence="7">
        <name>Mg(2+)</name>
        <dbReference type="ChEBI" id="CHEBI:18420"/>
    </cofactor>
</comment>
<keyword evidence="4 8" id="KW-0812">Transmembrane</keyword>
<gene>
    <name evidence="9" type="ORF">I215_12443</name>
</gene>
<keyword evidence="7" id="KW-0460">Magnesium</keyword>
<dbReference type="GO" id="GO:0016780">
    <property type="term" value="F:phosphotransferase activity, for other substituted phosphate groups"/>
    <property type="evidence" value="ECO:0007669"/>
    <property type="project" value="InterPro"/>
</dbReference>
<evidence type="ECO:0000256" key="3">
    <source>
        <dbReference type="ARBA" id="ARBA00022679"/>
    </source>
</evidence>
<dbReference type="InterPro" id="IPR018480">
    <property type="entry name" value="PNAcMuramoyl-5peptid_Trfase_CS"/>
</dbReference>
<dbReference type="InterPro" id="IPR000715">
    <property type="entry name" value="Glycosyl_transferase_4"/>
</dbReference>
<feature type="transmembrane region" description="Helical" evidence="8">
    <location>
        <begin position="136"/>
        <end position="156"/>
    </location>
</feature>
<name>K2PSD3_9FLAO</name>
<dbReference type="PANTHER" id="PTHR22926">
    <property type="entry name" value="PHOSPHO-N-ACETYLMURAMOYL-PENTAPEPTIDE-TRANSFERASE"/>
    <property type="match status" value="1"/>
</dbReference>
<protein>
    <submittedName>
        <fullName evidence="9">Glycosyl transferase family protein</fullName>
    </submittedName>
</protein>
<comment type="subcellular location">
    <subcellularLocation>
        <location evidence="1">Cell membrane</location>
        <topology evidence="1">Multi-pass membrane protein</topology>
    </subcellularLocation>
</comment>
<feature type="binding site" evidence="7">
    <location>
        <position position="216"/>
    </location>
    <ligand>
        <name>Mg(2+)</name>
        <dbReference type="ChEBI" id="CHEBI:18420"/>
    </ligand>
</feature>
<dbReference type="GO" id="GO:0071555">
    <property type="term" value="P:cell wall organization"/>
    <property type="evidence" value="ECO:0007669"/>
    <property type="project" value="TreeGrafter"/>
</dbReference>
<dbReference type="EMBL" id="AMSG01000021">
    <property type="protein sequence ID" value="EKF54439.1"/>
    <property type="molecule type" value="Genomic_DNA"/>
</dbReference>
<dbReference type="AlphaFoldDB" id="K2PSD3"/>
<feature type="transmembrane region" description="Helical" evidence="8">
    <location>
        <begin position="163"/>
        <end position="181"/>
    </location>
</feature>
<dbReference type="PROSITE" id="PS01348">
    <property type="entry name" value="MRAY_2"/>
    <property type="match status" value="1"/>
</dbReference>
<evidence type="ECO:0000256" key="8">
    <source>
        <dbReference type="SAM" id="Phobius"/>
    </source>
</evidence>
<evidence type="ECO:0000313" key="10">
    <source>
        <dbReference type="Proteomes" id="UP000007364"/>
    </source>
</evidence>
<feature type="transmembrane region" description="Helical" evidence="8">
    <location>
        <begin position="47"/>
        <end position="67"/>
    </location>
</feature>
<comment type="caution">
    <text evidence="9">The sequence shown here is derived from an EMBL/GenBank/DDBJ whole genome shotgun (WGS) entry which is preliminary data.</text>
</comment>
<dbReference type="GO" id="GO:0009103">
    <property type="term" value="P:lipopolysaccharide biosynthetic process"/>
    <property type="evidence" value="ECO:0007669"/>
    <property type="project" value="TreeGrafter"/>
</dbReference>
<keyword evidence="3 9" id="KW-0808">Transferase</keyword>
<dbReference type="CDD" id="cd06853">
    <property type="entry name" value="GT_WecA_like"/>
    <property type="match status" value="1"/>
</dbReference>
<keyword evidence="6 8" id="KW-0472">Membrane</keyword>
<evidence type="ECO:0000256" key="4">
    <source>
        <dbReference type="ARBA" id="ARBA00022692"/>
    </source>
</evidence>
<feature type="transmembrane region" description="Helical" evidence="8">
    <location>
        <begin position="73"/>
        <end position="92"/>
    </location>
</feature>
<dbReference type="Pfam" id="PF00953">
    <property type="entry name" value="Glycos_transf_4"/>
    <property type="match status" value="1"/>
</dbReference>
<sequence length="387" mass="43650">MYFLETAIVLLVGAFLLTFFTIPKIIGVVEYKKLMDNPNHRSSHKKVTPTLGGVAFYYGLILAIFFLKGQDMYNEAIYLVPAITILFIIGLKDDLVVLSPLTKLAAQIIAVSFILASDSFTIHSLHDFLGINDIPYFVYLLIGGFLMITIINAYNLIDGIDGLAAMVGIVILTMYTIIFYLSHEFFYSLLCIALTACLSAFLYYNLSKTKKIFMGDTGSLIVGFMIAMFTLKFLALNPSDYRELPFHLDSAPLVAMGILIVPLFDTARVFTLRIANKKGPFSPDRNHTHHVMVDYLKLSHRQASCTIAGFNLIFVVILIIMGSASSNLWMIILLLFTCIALAYLFFRLDYSIPNLKRKVFLKRKVEELKHKLHLTPPLAWSSRSKHK</sequence>
<evidence type="ECO:0000256" key="1">
    <source>
        <dbReference type="ARBA" id="ARBA00004651"/>
    </source>
</evidence>
<feature type="transmembrane region" description="Helical" evidence="8">
    <location>
        <begin position="6"/>
        <end position="26"/>
    </location>
</feature>
<dbReference type="PANTHER" id="PTHR22926:SF3">
    <property type="entry name" value="UNDECAPRENYL-PHOSPHATE ALPHA-N-ACETYLGLUCOSAMINYL 1-PHOSPHATE TRANSFERASE"/>
    <property type="match status" value="1"/>
</dbReference>
<feature type="transmembrane region" description="Helical" evidence="8">
    <location>
        <begin position="328"/>
        <end position="348"/>
    </location>
</feature>
<keyword evidence="2" id="KW-1003">Cell membrane</keyword>
<evidence type="ECO:0000256" key="6">
    <source>
        <dbReference type="ARBA" id="ARBA00023136"/>
    </source>
</evidence>
<keyword evidence="10" id="KW-1185">Reference proteome</keyword>
<dbReference type="RefSeq" id="WP_008992327.1">
    <property type="nucleotide sequence ID" value="NZ_AMSG01000021.1"/>
</dbReference>
<evidence type="ECO:0000256" key="2">
    <source>
        <dbReference type="ARBA" id="ARBA00022475"/>
    </source>
</evidence>
<reference evidence="9 10" key="1">
    <citation type="journal article" date="2012" name="J. Bacteriol.">
        <title>Genome Sequence of Galbibacter marinum Type Strain ck-I2-15.</title>
        <authorList>
            <person name="Lai Q."/>
            <person name="Li C."/>
            <person name="Shao Z."/>
        </authorList>
    </citation>
    <scope>NUCLEOTIDE SEQUENCE [LARGE SCALE GENOMIC DNA]</scope>
    <source>
        <strain evidence="10">ck-I2-15</strain>
    </source>
</reference>
<dbReference type="GO" id="GO:0044038">
    <property type="term" value="P:cell wall macromolecule biosynthetic process"/>
    <property type="evidence" value="ECO:0007669"/>
    <property type="project" value="TreeGrafter"/>
</dbReference>
<evidence type="ECO:0000313" key="9">
    <source>
        <dbReference type="EMBL" id="EKF54439.1"/>
    </source>
</evidence>
<feature type="transmembrane region" description="Helical" evidence="8">
    <location>
        <begin position="218"/>
        <end position="236"/>
    </location>
</feature>
<feature type="binding site" evidence="7">
    <location>
        <position position="155"/>
    </location>
    <ligand>
        <name>Mg(2+)</name>
        <dbReference type="ChEBI" id="CHEBI:18420"/>
    </ligand>
</feature>
<evidence type="ECO:0000256" key="5">
    <source>
        <dbReference type="ARBA" id="ARBA00022989"/>
    </source>
</evidence>